<dbReference type="AlphaFoldDB" id="A0A9W6K0X6"/>
<dbReference type="EMBL" id="BSFM01000017">
    <property type="protein sequence ID" value="GLK85670.1"/>
    <property type="molecule type" value="Genomic_DNA"/>
</dbReference>
<dbReference type="InterPro" id="IPR029063">
    <property type="entry name" value="SAM-dependent_MTases_sf"/>
</dbReference>
<dbReference type="EC" id="2.1.1.-" evidence="4"/>
<evidence type="ECO:0000313" key="7">
    <source>
        <dbReference type="Proteomes" id="UP001143330"/>
    </source>
</evidence>
<accession>A0A9W6K0X6</accession>
<evidence type="ECO:0000256" key="4">
    <source>
        <dbReference type="RuleBase" id="RU362026"/>
    </source>
</evidence>
<dbReference type="GO" id="GO:0008170">
    <property type="term" value="F:N-methyltransferase activity"/>
    <property type="evidence" value="ECO:0007669"/>
    <property type="project" value="InterPro"/>
</dbReference>
<feature type="domain" description="DNA methylase N-4/N-6" evidence="5">
    <location>
        <begin position="31"/>
        <end position="153"/>
    </location>
</feature>
<feature type="domain" description="DNA methylase N-4/N-6" evidence="5">
    <location>
        <begin position="175"/>
        <end position="232"/>
    </location>
</feature>
<comment type="caution">
    <text evidence="6">The sequence shown here is derived from an EMBL/GenBank/DDBJ whole genome shotgun (WGS) entry which is preliminary data.</text>
</comment>
<reference evidence="6" key="1">
    <citation type="journal article" date="2014" name="Int. J. Syst. Evol. Microbiol.">
        <title>Complete genome sequence of Corynebacterium casei LMG S-19264T (=DSM 44701T), isolated from a smear-ripened cheese.</title>
        <authorList>
            <consortium name="US DOE Joint Genome Institute (JGI-PGF)"/>
            <person name="Walter F."/>
            <person name="Albersmeier A."/>
            <person name="Kalinowski J."/>
            <person name="Ruckert C."/>
        </authorList>
    </citation>
    <scope>NUCLEOTIDE SEQUENCE</scope>
    <source>
        <strain evidence="6">VKM B-2789</strain>
    </source>
</reference>
<dbReference type="RefSeq" id="WP_213359351.1">
    <property type="nucleotide sequence ID" value="NZ_BSFM01000017.1"/>
</dbReference>
<dbReference type="GO" id="GO:0009007">
    <property type="term" value="F:site-specific DNA-methyltransferase (adenine-specific) activity"/>
    <property type="evidence" value="ECO:0007669"/>
    <property type="project" value="UniProtKB-EC"/>
</dbReference>
<name>A0A9W6K0X6_9HYPH</name>
<dbReference type="SUPFAM" id="SSF53335">
    <property type="entry name" value="S-adenosyl-L-methionine-dependent methyltransferases"/>
    <property type="match status" value="1"/>
</dbReference>
<dbReference type="GO" id="GO:0032259">
    <property type="term" value="P:methylation"/>
    <property type="evidence" value="ECO:0007669"/>
    <property type="project" value="UniProtKB-KW"/>
</dbReference>
<comment type="similarity">
    <text evidence="4">Belongs to the N(4)/N(6)-methyltransferase family.</text>
</comment>
<evidence type="ECO:0000256" key="3">
    <source>
        <dbReference type="ARBA" id="ARBA00047942"/>
    </source>
</evidence>
<organism evidence="6 7">
    <name type="scientific">Ancylobacter defluvii</name>
    <dbReference type="NCBI Taxonomy" id="1282440"/>
    <lineage>
        <taxon>Bacteria</taxon>
        <taxon>Pseudomonadati</taxon>
        <taxon>Pseudomonadota</taxon>
        <taxon>Alphaproteobacteria</taxon>
        <taxon>Hyphomicrobiales</taxon>
        <taxon>Xanthobacteraceae</taxon>
        <taxon>Ancylobacter</taxon>
    </lineage>
</organism>
<dbReference type="PRINTS" id="PR00508">
    <property type="entry name" value="S21N4MTFRASE"/>
</dbReference>
<dbReference type="Proteomes" id="UP001143330">
    <property type="component" value="Unassembled WGS sequence"/>
</dbReference>
<dbReference type="Gene3D" id="3.40.50.150">
    <property type="entry name" value="Vaccinia Virus protein VP39"/>
    <property type="match status" value="1"/>
</dbReference>
<keyword evidence="1 6" id="KW-0489">Methyltransferase</keyword>
<dbReference type="InterPro" id="IPR001091">
    <property type="entry name" value="RM_Methyltransferase"/>
</dbReference>
<keyword evidence="7" id="KW-1185">Reference proteome</keyword>
<dbReference type="InterPro" id="IPR002941">
    <property type="entry name" value="DNA_methylase_N4/N6"/>
</dbReference>
<dbReference type="Pfam" id="PF01555">
    <property type="entry name" value="N6_N4_Mtase"/>
    <property type="match status" value="2"/>
</dbReference>
<reference evidence="6" key="2">
    <citation type="submission" date="2023-01" db="EMBL/GenBank/DDBJ databases">
        <authorList>
            <person name="Sun Q."/>
            <person name="Evtushenko L."/>
        </authorList>
    </citation>
    <scope>NUCLEOTIDE SEQUENCE</scope>
    <source>
        <strain evidence="6">VKM B-2789</strain>
    </source>
</reference>
<evidence type="ECO:0000259" key="5">
    <source>
        <dbReference type="Pfam" id="PF01555"/>
    </source>
</evidence>
<sequence length="247" mass="26988">MCFDTEVIGNATLYHGDALEILPALQGGFAAVLCDPPYCSGGVTVAEKARDTSSKYQSSEHKGLYPEFAGDARDQRSFLTWSMLWLGRARALAAPGALIAVFSDWRQLPTTTDALQCAGWVWRGIIPWDKTESSRPQKGRYRHQAEFVIWGTNGARPFAGPIAPGAFRMPIPRPKHHMAGKPVALMEGLLMPVEGAVLDPFMGSGTVGLACAARGLPYVGIEFERAYFEIAKARLKQWRSDCPAETT</sequence>
<protein>
    <recommendedName>
        <fullName evidence="4">Methyltransferase</fullName>
        <ecNumber evidence="4">2.1.1.-</ecNumber>
    </recommendedName>
</protein>
<evidence type="ECO:0000256" key="2">
    <source>
        <dbReference type="ARBA" id="ARBA00022679"/>
    </source>
</evidence>
<gene>
    <name evidence="6" type="ORF">GCM10017653_37400</name>
</gene>
<comment type="catalytic activity">
    <reaction evidence="3">
        <text>a 2'-deoxyadenosine in DNA + S-adenosyl-L-methionine = an N(6)-methyl-2'-deoxyadenosine in DNA + S-adenosyl-L-homocysteine + H(+)</text>
        <dbReference type="Rhea" id="RHEA:15197"/>
        <dbReference type="Rhea" id="RHEA-COMP:12418"/>
        <dbReference type="Rhea" id="RHEA-COMP:12419"/>
        <dbReference type="ChEBI" id="CHEBI:15378"/>
        <dbReference type="ChEBI" id="CHEBI:57856"/>
        <dbReference type="ChEBI" id="CHEBI:59789"/>
        <dbReference type="ChEBI" id="CHEBI:90615"/>
        <dbReference type="ChEBI" id="CHEBI:90616"/>
        <dbReference type="EC" id="2.1.1.72"/>
    </reaction>
</comment>
<dbReference type="GO" id="GO:0003677">
    <property type="term" value="F:DNA binding"/>
    <property type="evidence" value="ECO:0007669"/>
    <property type="project" value="InterPro"/>
</dbReference>
<proteinExistence type="inferred from homology"/>
<keyword evidence="2" id="KW-0808">Transferase</keyword>
<evidence type="ECO:0000313" key="6">
    <source>
        <dbReference type="EMBL" id="GLK85670.1"/>
    </source>
</evidence>
<evidence type="ECO:0000256" key="1">
    <source>
        <dbReference type="ARBA" id="ARBA00022603"/>
    </source>
</evidence>